<accession>A0A520KQM2</accession>
<evidence type="ECO:0000256" key="1">
    <source>
        <dbReference type="ARBA" id="ARBA00022747"/>
    </source>
</evidence>
<comment type="caution">
    <text evidence="3">The sequence shown here is derived from an EMBL/GenBank/DDBJ whole genome shotgun (WGS) entry which is preliminary data.</text>
</comment>
<reference evidence="3 4" key="1">
    <citation type="journal article" date="2019" name="Nat. Microbiol.">
        <title>Wide diversity of methane and short-chain alkane metabolisms in uncultured archaea.</title>
        <authorList>
            <person name="Borrel G."/>
            <person name="Adam P.S."/>
            <person name="McKay L.J."/>
            <person name="Chen L.X."/>
            <person name="Sierra-Garcia I.N."/>
            <person name="Sieber C.M."/>
            <person name="Letourneur Q."/>
            <person name="Ghozlane A."/>
            <person name="Andersen G.L."/>
            <person name="Li W.J."/>
            <person name="Hallam S.J."/>
            <person name="Muyzer G."/>
            <person name="de Oliveira V.M."/>
            <person name="Inskeep W.P."/>
            <person name="Banfield J.F."/>
            <person name="Gribaldo S."/>
        </authorList>
    </citation>
    <scope>NUCLEOTIDE SEQUENCE [LARGE SCALE GENOMIC DNA]</scope>
    <source>
        <strain evidence="3">NM1a</strain>
    </source>
</reference>
<organism evidence="3 4">
    <name type="scientific">Methanoliparum thermophilum</name>
    <dbReference type="NCBI Taxonomy" id="2491083"/>
    <lineage>
        <taxon>Archaea</taxon>
        <taxon>Methanobacteriati</taxon>
        <taxon>Methanobacteriota</taxon>
        <taxon>Candidatus Methanoliparia</taxon>
        <taxon>Candidatus Methanoliparales</taxon>
        <taxon>Candidatus Methanoliparaceae</taxon>
        <taxon>Candidatus Methanoliparum</taxon>
    </lineage>
</organism>
<keyword evidence="1" id="KW-0680">Restriction system</keyword>
<dbReference type="AlphaFoldDB" id="A0A520KQM2"/>
<proteinExistence type="predicted"/>
<name>A0A520KQM2_METT2</name>
<evidence type="ECO:0000313" key="3">
    <source>
        <dbReference type="EMBL" id="RZN63870.1"/>
    </source>
</evidence>
<sequence length="60" mass="7126">MKNGKCTIAKNLINGLGFGSTEFHVIRPENSILKKWIWHYLRQKRIRKEATKYFTEFVGQ</sequence>
<dbReference type="GO" id="GO:0009307">
    <property type="term" value="P:DNA restriction-modification system"/>
    <property type="evidence" value="ECO:0007669"/>
    <property type="project" value="UniProtKB-KW"/>
</dbReference>
<dbReference type="InterPro" id="IPR044946">
    <property type="entry name" value="Restrct_endonuc_typeI_TRD_sf"/>
</dbReference>
<evidence type="ECO:0000256" key="2">
    <source>
        <dbReference type="ARBA" id="ARBA00023125"/>
    </source>
</evidence>
<keyword evidence="2" id="KW-0238">DNA-binding</keyword>
<dbReference type="GO" id="GO:0003677">
    <property type="term" value="F:DNA binding"/>
    <property type="evidence" value="ECO:0007669"/>
    <property type="project" value="UniProtKB-KW"/>
</dbReference>
<gene>
    <name evidence="3" type="ORF">EF806_06465</name>
</gene>
<dbReference type="Gene3D" id="3.90.220.20">
    <property type="entry name" value="DNA methylase specificity domains"/>
    <property type="match status" value="1"/>
</dbReference>
<evidence type="ECO:0000313" key="4">
    <source>
        <dbReference type="Proteomes" id="UP000317158"/>
    </source>
</evidence>
<dbReference type="Proteomes" id="UP000317158">
    <property type="component" value="Unassembled WGS sequence"/>
</dbReference>
<dbReference type="EMBL" id="RXIF01000012">
    <property type="protein sequence ID" value="RZN63870.1"/>
    <property type="molecule type" value="Genomic_DNA"/>
</dbReference>
<protein>
    <submittedName>
        <fullName evidence="3">Uncharacterized protein</fullName>
    </submittedName>
</protein>